<sequence length="187" mass="20569">MRQVHLRGAFAVTQAAWTHMEKQQYGRIVNISSSTGLYGAFGQANYAAMKAAMLGLTFTLALEGKKRNIRVNAIAPLAASRMMETVRSKDELQKLPLQTMANLVGFLCHEDCASSGGVFELGGHWISRLGWRRTKGIRFQAGFTMEDVASKFDEISSFENGAEYPDSDASGEAHSMQPPLEPPRARL</sequence>
<protein>
    <submittedName>
        <fullName evidence="4">Uncharacterized protein</fullName>
    </submittedName>
</protein>
<dbReference type="PRINTS" id="PR00081">
    <property type="entry name" value="GDHRDH"/>
</dbReference>
<dbReference type="Gene3D" id="3.40.50.720">
    <property type="entry name" value="NAD(P)-binding Rossmann-like Domain"/>
    <property type="match status" value="1"/>
</dbReference>
<dbReference type="SUPFAM" id="SSF51735">
    <property type="entry name" value="NAD(P)-binding Rossmann-fold domains"/>
    <property type="match status" value="1"/>
</dbReference>
<reference evidence="4" key="1">
    <citation type="submission" date="2021-01" db="EMBL/GenBank/DDBJ databases">
        <authorList>
            <person name="Corre E."/>
            <person name="Pelletier E."/>
            <person name="Niang G."/>
            <person name="Scheremetjew M."/>
            <person name="Finn R."/>
            <person name="Kale V."/>
            <person name="Holt S."/>
            <person name="Cochrane G."/>
            <person name="Meng A."/>
            <person name="Brown T."/>
            <person name="Cohen L."/>
        </authorList>
    </citation>
    <scope>NUCLEOTIDE SEQUENCE</scope>
    <source>
        <strain evidence="4">UIO037</strain>
    </source>
</reference>
<dbReference type="PANTHER" id="PTHR45024">
    <property type="entry name" value="DEHYDROGENASES, SHORT CHAIN"/>
    <property type="match status" value="1"/>
</dbReference>
<organism evidence="4">
    <name type="scientific">Prymnesium polylepis</name>
    <dbReference type="NCBI Taxonomy" id="72548"/>
    <lineage>
        <taxon>Eukaryota</taxon>
        <taxon>Haptista</taxon>
        <taxon>Haptophyta</taxon>
        <taxon>Prymnesiophyceae</taxon>
        <taxon>Prymnesiales</taxon>
        <taxon>Prymnesiaceae</taxon>
        <taxon>Prymnesium</taxon>
    </lineage>
</organism>
<evidence type="ECO:0000256" key="2">
    <source>
        <dbReference type="ARBA" id="ARBA00023002"/>
    </source>
</evidence>
<evidence type="ECO:0000256" key="3">
    <source>
        <dbReference type="SAM" id="MobiDB-lite"/>
    </source>
</evidence>
<feature type="region of interest" description="Disordered" evidence="3">
    <location>
        <begin position="159"/>
        <end position="187"/>
    </location>
</feature>
<proteinExistence type="inferred from homology"/>
<accession>A0A7S4K4G9</accession>
<dbReference type="PANTHER" id="PTHR45024:SF2">
    <property type="entry name" value="SCP2 DOMAIN-CONTAINING PROTEIN"/>
    <property type="match status" value="1"/>
</dbReference>
<dbReference type="AlphaFoldDB" id="A0A7S4K4G9"/>
<dbReference type="InterPro" id="IPR036291">
    <property type="entry name" value="NAD(P)-bd_dom_sf"/>
</dbReference>
<dbReference type="InterPro" id="IPR002347">
    <property type="entry name" value="SDR_fam"/>
</dbReference>
<comment type="similarity">
    <text evidence="1">Belongs to the short-chain dehydrogenases/reductases (SDR) family.</text>
</comment>
<gene>
    <name evidence="4" type="ORF">CPOL0286_LOCUS18369</name>
</gene>
<keyword evidence="2" id="KW-0560">Oxidoreductase</keyword>
<dbReference type="EMBL" id="HBKO01040078">
    <property type="protein sequence ID" value="CAE2282719.1"/>
    <property type="molecule type" value="Transcribed_RNA"/>
</dbReference>
<evidence type="ECO:0000313" key="4">
    <source>
        <dbReference type="EMBL" id="CAE2282719.1"/>
    </source>
</evidence>
<evidence type="ECO:0000256" key="1">
    <source>
        <dbReference type="ARBA" id="ARBA00006484"/>
    </source>
</evidence>
<dbReference type="GO" id="GO:0016491">
    <property type="term" value="F:oxidoreductase activity"/>
    <property type="evidence" value="ECO:0007669"/>
    <property type="project" value="UniProtKB-KW"/>
</dbReference>
<dbReference type="InterPro" id="IPR051687">
    <property type="entry name" value="Peroxisomal_Beta-Oxidation"/>
</dbReference>
<name>A0A7S4K4G9_9EUKA</name>
<dbReference type="Gene3D" id="1.10.287.4290">
    <property type="match status" value="1"/>
</dbReference>
<dbReference type="Pfam" id="PF00106">
    <property type="entry name" value="adh_short"/>
    <property type="match status" value="1"/>
</dbReference>